<dbReference type="Proteomes" id="UP000250275">
    <property type="component" value="Unassembled WGS sequence"/>
</dbReference>
<organism evidence="1 2">
    <name type="scientific">Eufriesea mexicana</name>
    <dbReference type="NCBI Taxonomy" id="516756"/>
    <lineage>
        <taxon>Eukaryota</taxon>
        <taxon>Metazoa</taxon>
        <taxon>Ecdysozoa</taxon>
        <taxon>Arthropoda</taxon>
        <taxon>Hexapoda</taxon>
        <taxon>Insecta</taxon>
        <taxon>Pterygota</taxon>
        <taxon>Neoptera</taxon>
        <taxon>Endopterygota</taxon>
        <taxon>Hymenoptera</taxon>
        <taxon>Apocrita</taxon>
        <taxon>Aculeata</taxon>
        <taxon>Apoidea</taxon>
        <taxon>Anthophila</taxon>
        <taxon>Apidae</taxon>
        <taxon>Eufriesea</taxon>
    </lineage>
</organism>
<sequence length="614" mass="72786">MDLNKSKCSKCAAEKEDYKQLSQQQKTVYEDISKFLKAKKNGVIVIDTLSGTGKTFLLSTLARSYSRSAKFVIFRKDQASRISLNNIDTYTYISFVMHYFSLTYKHAIRMFRTNSLDNVAELYNLIVYSKKFVDNTSKIIVLDIYTIPPPSLLILLYIVSLKNQLHLIFAGSSVQLETIHKSPFHDESNFFIIQIMGDLIINNKLPKSIRICDSVLEYKMSRFSQILKQYKTAGNVPFHYNIRYALYCLFRSKYFVEERFDTIYIAQTHKIIKNRMHRFIQYLKSNGKRYVESPFYYVDKHGVNMPISITHSGKFLPNLLLVEGYKYIHINKRGIHNVVHLEKIVYENNEVCSLKIRFVTDNRVENILRDKLNYYQILPAYRTWLLTNIVHTDELWQFPLRPYTLTYHAALGQTINQEEVEFDTTNCHQANFIYVGLCCVRHYSDIYKIHDTRDLLSYVVTDYMENVRNDKRYYYRCSSIEVNENKIFEYITNNGLNKYIDSIEWRDVPDIKQFEKMPMYCLRIERSLYEHLNKSIDTPLMKVTRFIKENPSVILHTIKMAPVGDFNVCDHNKDIVYVKNKKKKTKEREKRKESSAFDYLKNEYNRWLGETENV</sequence>
<evidence type="ECO:0000313" key="2">
    <source>
        <dbReference type="Proteomes" id="UP000250275"/>
    </source>
</evidence>
<dbReference type="AlphaFoldDB" id="A0A310S6I4"/>
<protein>
    <submittedName>
        <fullName evidence="1">Uncharacterized protein</fullName>
    </submittedName>
</protein>
<dbReference type="SUPFAM" id="SSF52540">
    <property type="entry name" value="P-loop containing nucleoside triphosphate hydrolases"/>
    <property type="match status" value="1"/>
</dbReference>
<dbReference type="EMBL" id="KQ781845">
    <property type="protein sequence ID" value="OAD51896.1"/>
    <property type="molecule type" value="Genomic_DNA"/>
</dbReference>
<proteinExistence type="predicted"/>
<accession>A0A310S6I4</accession>
<evidence type="ECO:0000313" key="1">
    <source>
        <dbReference type="EMBL" id="OAD51896.1"/>
    </source>
</evidence>
<name>A0A310S6I4_9HYME</name>
<gene>
    <name evidence="1" type="ORF">WN48_04058</name>
</gene>
<dbReference type="OrthoDB" id="7613841at2759"/>
<keyword evidence="2" id="KW-1185">Reference proteome</keyword>
<reference evidence="1 2" key="1">
    <citation type="submission" date="2015-07" db="EMBL/GenBank/DDBJ databases">
        <title>The genome of Eufriesea mexicana.</title>
        <authorList>
            <person name="Pan H."/>
            <person name="Kapheim K."/>
        </authorList>
    </citation>
    <scope>NUCLEOTIDE SEQUENCE [LARGE SCALE GENOMIC DNA]</scope>
    <source>
        <strain evidence="1">0111107269</strain>
        <tissue evidence="1">Whole body</tissue>
    </source>
</reference>
<dbReference type="InterPro" id="IPR027417">
    <property type="entry name" value="P-loop_NTPase"/>
</dbReference>